<dbReference type="Gene3D" id="1.10.357.10">
    <property type="entry name" value="Tetracycline Repressor, domain 2"/>
    <property type="match status" value="1"/>
</dbReference>
<accession>A0A7W4PFL8</accession>
<feature type="region of interest" description="Disordered" evidence="5">
    <location>
        <begin position="1"/>
        <end position="29"/>
    </location>
</feature>
<name>A0A7W4PFL8_9PROT</name>
<dbReference type="Gene3D" id="1.10.10.60">
    <property type="entry name" value="Homeodomain-like"/>
    <property type="match status" value="1"/>
</dbReference>
<keyword evidence="3" id="KW-0804">Transcription</keyword>
<dbReference type="InterPro" id="IPR041490">
    <property type="entry name" value="KstR2_TetR_C"/>
</dbReference>
<keyword evidence="8" id="KW-1185">Reference proteome</keyword>
<dbReference type="PANTHER" id="PTHR47506:SF6">
    <property type="entry name" value="HTH-TYPE TRANSCRIPTIONAL REPRESSOR NEMR"/>
    <property type="match status" value="1"/>
</dbReference>
<evidence type="ECO:0000256" key="5">
    <source>
        <dbReference type="SAM" id="MobiDB-lite"/>
    </source>
</evidence>
<dbReference type="Pfam" id="PF17932">
    <property type="entry name" value="TetR_C_24"/>
    <property type="match status" value="1"/>
</dbReference>
<protein>
    <submittedName>
        <fullName evidence="7">TetR/AcrR family transcriptional regulator</fullName>
    </submittedName>
</protein>
<evidence type="ECO:0000259" key="6">
    <source>
        <dbReference type="PROSITE" id="PS50977"/>
    </source>
</evidence>
<organism evidence="7 8">
    <name type="scientific">Gluconacetobacter azotocaptans</name>
    <dbReference type="NCBI Taxonomy" id="142834"/>
    <lineage>
        <taxon>Bacteria</taxon>
        <taxon>Pseudomonadati</taxon>
        <taxon>Pseudomonadota</taxon>
        <taxon>Alphaproteobacteria</taxon>
        <taxon>Acetobacterales</taxon>
        <taxon>Acetobacteraceae</taxon>
        <taxon>Gluconacetobacter</taxon>
    </lineage>
</organism>
<dbReference type="AlphaFoldDB" id="A0A7W4PFL8"/>
<dbReference type="PANTHER" id="PTHR47506">
    <property type="entry name" value="TRANSCRIPTIONAL REGULATORY PROTEIN"/>
    <property type="match status" value="1"/>
</dbReference>
<evidence type="ECO:0000256" key="3">
    <source>
        <dbReference type="ARBA" id="ARBA00023163"/>
    </source>
</evidence>
<dbReference type="SUPFAM" id="SSF46689">
    <property type="entry name" value="Homeodomain-like"/>
    <property type="match status" value="1"/>
</dbReference>
<dbReference type="PROSITE" id="PS50977">
    <property type="entry name" value="HTH_TETR_2"/>
    <property type="match status" value="1"/>
</dbReference>
<dbReference type="Pfam" id="PF00440">
    <property type="entry name" value="TetR_N"/>
    <property type="match status" value="1"/>
</dbReference>
<gene>
    <name evidence="7" type="ORF">HLH34_18640</name>
</gene>
<keyword evidence="2 4" id="KW-0238">DNA-binding</keyword>
<sequence>MTTARGAQRRRAEAEDAERAIAPPHRQAAAEVDLSAAERRREILEVAAQLFAERGFKATSIRDIAEHVGMLAGSLYYHIKSKEALFVEIHDKALDAAATRVQAAMQACDQPWDRLQAACAEMLEIQLNPESLTLPIMNNFRSVPDDMRAPLVRKRDEFEMIFRKLVDELPLSANIDRTIYRILLLRLLNTADDWYRDGRLSRRQIAEQIVTIFRHGVDMPVRLTTACHGKEAPMVDNQSTG</sequence>
<dbReference type="PRINTS" id="PR00455">
    <property type="entry name" value="HTHTETR"/>
</dbReference>
<keyword evidence="1" id="KW-0805">Transcription regulation</keyword>
<dbReference type="Proteomes" id="UP000555756">
    <property type="component" value="Unassembled WGS sequence"/>
</dbReference>
<comment type="caution">
    <text evidence="7">The sequence shown here is derived from an EMBL/GenBank/DDBJ whole genome shotgun (WGS) entry which is preliminary data.</text>
</comment>
<dbReference type="InterPro" id="IPR009057">
    <property type="entry name" value="Homeodomain-like_sf"/>
</dbReference>
<evidence type="ECO:0000256" key="4">
    <source>
        <dbReference type="PROSITE-ProRule" id="PRU00335"/>
    </source>
</evidence>
<dbReference type="EMBL" id="JABEQF010000030">
    <property type="protein sequence ID" value="MBB2191953.1"/>
    <property type="molecule type" value="Genomic_DNA"/>
</dbReference>
<evidence type="ECO:0000256" key="2">
    <source>
        <dbReference type="ARBA" id="ARBA00023125"/>
    </source>
</evidence>
<evidence type="ECO:0000256" key="1">
    <source>
        <dbReference type="ARBA" id="ARBA00023015"/>
    </source>
</evidence>
<dbReference type="RefSeq" id="WP_183121061.1">
    <property type="nucleotide sequence ID" value="NZ_JABEQF010000030.1"/>
</dbReference>
<feature type="domain" description="HTH tetR-type" evidence="6">
    <location>
        <begin position="37"/>
        <end position="97"/>
    </location>
</feature>
<feature type="compositionally biased region" description="Basic and acidic residues" evidence="5">
    <location>
        <begin position="10"/>
        <end position="19"/>
    </location>
</feature>
<feature type="DNA-binding region" description="H-T-H motif" evidence="4">
    <location>
        <begin position="60"/>
        <end position="79"/>
    </location>
</feature>
<dbReference type="GO" id="GO:0003677">
    <property type="term" value="F:DNA binding"/>
    <property type="evidence" value="ECO:0007669"/>
    <property type="project" value="UniProtKB-UniRule"/>
</dbReference>
<dbReference type="InterPro" id="IPR001647">
    <property type="entry name" value="HTH_TetR"/>
</dbReference>
<evidence type="ECO:0000313" key="7">
    <source>
        <dbReference type="EMBL" id="MBB2191953.1"/>
    </source>
</evidence>
<proteinExistence type="predicted"/>
<reference evidence="7 8" key="1">
    <citation type="submission" date="2020-04" db="EMBL/GenBank/DDBJ databases">
        <title>Description of novel Gluconacetobacter.</title>
        <authorList>
            <person name="Sombolestani A."/>
        </authorList>
    </citation>
    <scope>NUCLEOTIDE SEQUENCE [LARGE SCALE GENOMIC DNA]</scope>
    <source>
        <strain evidence="7 8">LMG 21311</strain>
    </source>
</reference>
<evidence type="ECO:0000313" key="8">
    <source>
        <dbReference type="Proteomes" id="UP000555756"/>
    </source>
</evidence>